<dbReference type="GO" id="GO:0003677">
    <property type="term" value="F:DNA binding"/>
    <property type="evidence" value="ECO:0007669"/>
    <property type="project" value="UniProtKB-KW"/>
</dbReference>
<dbReference type="CDD" id="cd00093">
    <property type="entry name" value="HTH_XRE"/>
    <property type="match status" value="1"/>
</dbReference>
<dbReference type="Gene3D" id="1.10.260.40">
    <property type="entry name" value="lambda repressor-like DNA-binding domains"/>
    <property type="match status" value="1"/>
</dbReference>
<dbReference type="EMBL" id="MN079102">
    <property type="protein sequence ID" value="QEA05456.1"/>
    <property type="molecule type" value="Genomic_DNA"/>
</dbReference>
<keyword evidence="2" id="KW-0238">DNA-binding</keyword>
<feature type="domain" description="HTH cro/C1-type" evidence="4">
    <location>
        <begin position="40"/>
        <end position="82"/>
    </location>
</feature>
<name>A0A5B8R9J4_9ZZZZ</name>
<protein>
    <submittedName>
        <fullName evidence="5">Putative HTH-type transcriptional regulator</fullName>
    </submittedName>
</protein>
<dbReference type="SUPFAM" id="SSF51306">
    <property type="entry name" value="LexA/Signal peptidase"/>
    <property type="match status" value="1"/>
</dbReference>
<dbReference type="Pfam" id="PF00717">
    <property type="entry name" value="Peptidase_S24"/>
    <property type="match status" value="1"/>
</dbReference>
<evidence type="ECO:0000256" key="2">
    <source>
        <dbReference type="ARBA" id="ARBA00023125"/>
    </source>
</evidence>
<dbReference type="InterPro" id="IPR010982">
    <property type="entry name" value="Lambda_DNA-bd_dom_sf"/>
</dbReference>
<dbReference type="InterPro" id="IPR001387">
    <property type="entry name" value="Cro/C1-type_HTH"/>
</dbReference>
<keyword evidence="3" id="KW-0804">Transcription</keyword>
<dbReference type="PROSITE" id="PS50943">
    <property type="entry name" value="HTH_CROC1"/>
    <property type="match status" value="1"/>
</dbReference>
<dbReference type="SUPFAM" id="SSF47413">
    <property type="entry name" value="lambda repressor-like DNA-binding domains"/>
    <property type="match status" value="1"/>
</dbReference>
<dbReference type="SMART" id="SM00530">
    <property type="entry name" value="HTH_XRE"/>
    <property type="match status" value="1"/>
</dbReference>
<dbReference type="Pfam" id="PF01381">
    <property type="entry name" value="HTH_3"/>
    <property type="match status" value="1"/>
</dbReference>
<sequence length="227" mass="23512">MPDEGKNNDMAGRSHGGASTDAGAIGARISEIAAHVGGKKALAARAGVSESHLYRYIAGASEPTAGRLVALARAGGVSVAWLATGEGALEVSGTVREAGPRYAAGEYTPIRAADTMPVLALSSAWLNAEGLCAEALVVVTASGDSMAPTVNEGDRLLVDTTRHDIGDDAVYVLRVDGALQPKRLQRDWSGGVWVRSDSLRYADQHVSGAALAALDVVGRVIWIARRV</sequence>
<dbReference type="PANTHER" id="PTHR40661">
    <property type="match status" value="1"/>
</dbReference>
<dbReference type="InterPro" id="IPR036286">
    <property type="entry name" value="LexA/Signal_pep-like_sf"/>
</dbReference>
<dbReference type="InterPro" id="IPR015927">
    <property type="entry name" value="Peptidase_S24_S26A/B/C"/>
</dbReference>
<evidence type="ECO:0000256" key="1">
    <source>
        <dbReference type="ARBA" id="ARBA00023015"/>
    </source>
</evidence>
<reference evidence="5" key="1">
    <citation type="submission" date="2019-06" db="EMBL/GenBank/DDBJ databases">
        <authorList>
            <person name="Murdoch R.W."/>
            <person name="Fathepure B."/>
        </authorList>
    </citation>
    <scope>NUCLEOTIDE SEQUENCE</scope>
</reference>
<dbReference type="Gene3D" id="2.10.109.10">
    <property type="entry name" value="Umud Fragment, subunit A"/>
    <property type="match status" value="1"/>
</dbReference>
<organism evidence="5">
    <name type="scientific">uncultured organism</name>
    <dbReference type="NCBI Taxonomy" id="155900"/>
    <lineage>
        <taxon>unclassified sequences</taxon>
        <taxon>environmental samples</taxon>
    </lineage>
</organism>
<dbReference type="AlphaFoldDB" id="A0A5B8R9J4"/>
<evidence type="ECO:0000259" key="4">
    <source>
        <dbReference type="PROSITE" id="PS50943"/>
    </source>
</evidence>
<accession>A0A5B8R9J4</accession>
<dbReference type="CDD" id="cd06529">
    <property type="entry name" value="S24_LexA-like"/>
    <property type="match status" value="1"/>
</dbReference>
<gene>
    <name evidence="5" type="ORF">KBTEX_01779</name>
</gene>
<evidence type="ECO:0000256" key="3">
    <source>
        <dbReference type="ARBA" id="ARBA00023163"/>
    </source>
</evidence>
<proteinExistence type="predicted"/>
<keyword evidence="1" id="KW-0805">Transcription regulation</keyword>
<dbReference type="PANTHER" id="PTHR40661:SF3">
    <property type="entry name" value="FELS-1 PROPHAGE TRANSCRIPTIONAL REGULATOR"/>
    <property type="match status" value="1"/>
</dbReference>
<dbReference type="InterPro" id="IPR039418">
    <property type="entry name" value="LexA-like"/>
</dbReference>
<evidence type="ECO:0000313" key="5">
    <source>
        <dbReference type="EMBL" id="QEA05456.1"/>
    </source>
</evidence>